<name>X0VGN0_9ZZZZ</name>
<comment type="caution">
    <text evidence="1">The sequence shown here is derived from an EMBL/GenBank/DDBJ whole genome shotgun (WGS) entry which is preliminary data.</text>
</comment>
<protein>
    <submittedName>
        <fullName evidence="1">Uncharacterized protein</fullName>
    </submittedName>
</protein>
<reference evidence="1" key="1">
    <citation type="journal article" date="2014" name="Front. Microbiol.">
        <title>High frequency of phylogenetically diverse reductive dehalogenase-homologous genes in deep subseafloor sedimentary metagenomes.</title>
        <authorList>
            <person name="Kawai M."/>
            <person name="Futagami T."/>
            <person name="Toyoda A."/>
            <person name="Takaki Y."/>
            <person name="Nishi S."/>
            <person name="Hori S."/>
            <person name="Arai W."/>
            <person name="Tsubouchi T."/>
            <person name="Morono Y."/>
            <person name="Uchiyama I."/>
            <person name="Ito T."/>
            <person name="Fujiyama A."/>
            <person name="Inagaki F."/>
            <person name="Takami H."/>
        </authorList>
    </citation>
    <scope>NUCLEOTIDE SEQUENCE</scope>
    <source>
        <strain evidence="1">Expedition CK06-06</strain>
    </source>
</reference>
<sequence length="112" mass="11120">MSQLLQSFVKAGALPTADGVAAPARVVNGIPVDANSVVAVDVGGAIARYNQGLPFTATGRLAVQTAGAVVRYGNGAAPFVIAGQLAIDANLAVRTQSGIPYTAATKIAATVN</sequence>
<proteinExistence type="predicted"/>
<dbReference type="EMBL" id="BARS01025974">
    <property type="protein sequence ID" value="GAG10372.1"/>
    <property type="molecule type" value="Genomic_DNA"/>
</dbReference>
<evidence type="ECO:0000313" key="1">
    <source>
        <dbReference type="EMBL" id="GAG10372.1"/>
    </source>
</evidence>
<accession>X0VGN0</accession>
<gene>
    <name evidence="1" type="ORF">S01H1_40985</name>
</gene>
<organism evidence="1">
    <name type="scientific">marine sediment metagenome</name>
    <dbReference type="NCBI Taxonomy" id="412755"/>
    <lineage>
        <taxon>unclassified sequences</taxon>
        <taxon>metagenomes</taxon>
        <taxon>ecological metagenomes</taxon>
    </lineage>
</organism>
<dbReference type="AlphaFoldDB" id="X0VGN0"/>